<dbReference type="GO" id="GO:0008009">
    <property type="term" value="F:chemokine activity"/>
    <property type="evidence" value="ECO:0007669"/>
    <property type="project" value="InterPro"/>
</dbReference>
<dbReference type="PROSITE" id="PS00472">
    <property type="entry name" value="SMALL_CYTOKINES_CC"/>
    <property type="match status" value="1"/>
</dbReference>
<dbReference type="InterPro" id="IPR001811">
    <property type="entry name" value="Chemokine_IL8-like_dom"/>
</dbReference>
<keyword evidence="5" id="KW-1015">Disulfide bond</keyword>
<dbReference type="CDD" id="cd00272">
    <property type="entry name" value="Chemokine_CC"/>
    <property type="match status" value="1"/>
</dbReference>
<dbReference type="GO" id="GO:0005615">
    <property type="term" value="C:extracellular space"/>
    <property type="evidence" value="ECO:0007669"/>
    <property type="project" value="UniProtKB-KW"/>
</dbReference>
<feature type="signal peptide" evidence="6">
    <location>
        <begin position="1"/>
        <end position="22"/>
    </location>
</feature>
<dbReference type="GO" id="GO:0048245">
    <property type="term" value="P:eosinophil chemotaxis"/>
    <property type="evidence" value="ECO:0007669"/>
    <property type="project" value="TreeGrafter"/>
</dbReference>
<keyword evidence="2 6" id="KW-0145">Chemotaxis</keyword>
<dbReference type="Pfam" id="PF00048">
    <property type="entry name" value="IL8"/>
    <property type="match status" value="1"/>
</dbReference>
<evidence type="ECO:0000256" key="3">
    <source>
        <dbReference type="ARBA" id="ARBA00022514"/>
    </source>
</evidence>
<dbReference type="EMBL" id="KL225959">
    <property type="protein sequence ID" value="KFM05583.1"/>
    <property type="molecule type" value="Genomic_DNA"/>
</dbReference>
<evidence type="ECO:0000259" key="7">
    <source>
        <dbReference type="SMART" id="SM00199"/>
    </source>
</evidence>
<evidence type="ECO:0000313" key="8">
    <source>
        <dbReference type="EMBL" id="KFM05583.1"/>
    </source>
</evidence>
<dbReference type="GO" id="GO:0006954">
    <property type="term" value="P:inflammatory response"/>
    <property type="evidence" value="ECO:0007669"/>
    <property type="project" value="TreeGrafter"/>
</dbReference>
<name>A0A087QWH9_APTFO</name>
<dbReference type="InterPro" id="IPR039809">
    <property type="entry name" value="Chemokine_b/g/d"/>
</dbReference>
<dbReference type="PANTHER" id="PTHR12015:SF103">
    <property type="entry name" value="C-C MOTIF CHEMOKINE 4-RELATED"/>
    <property type="match status" value="1"/>
</dbReference>
<dbReference type="Proteomes" id="UP000053286">
    <property type="component" value="Unassembled WGS sequence"/>
</dbReference>
<feature type="chain" id="PRO_5005106649" description="C-C motif chemokine" evidence="6">
    <location>
        <begin position="23"/>
        <end position="90"/>
    </location>
</feature>
<comment type="similarity">
    <text evidence="1 6">Belongs to the intercrine beta (chemokine CC) family.</text>
</comment>
<evidence type="ECO:0000313" key="9">
    <source>
        <dbReference type="Proteomes" id="UP000053286"/>
    </source>
</evidence>
<dbReference type="InterPro" id="IPR000827">
    <property type="entry name" value="Chemokine_CC_CS"/>
</dbReference>
<reference evidence="8 9" key="1">
    <citation type="submission" date="2014-04" db="EMBL/GenBank/DDBJ databases">
        <title>Genome evolution of avian class.</title>
        <authorList>
            <person name="Zhang G."/>
            <person name="Li C."/>
        </authorList>
    </citation>
    <scope>NUCLEOTIDE SEQUENCE [LARGE SCALE GENOMIC DNA]</scope>
    <source>
        <strain evidence="8">BGI_AS27</strain>
    </source>
</reference>
<dbReference type="SUPFAM" id="SSF54117">
    <property type="entry name" value="Interleukin 8-like chemokines"/>
    <property type="match status" value="1"/>
</dbReference>
<dbReference type="GO" id="GO:0061844">
    <property type="term" value="P:antimicrobial humoral immune response mediated by antimicrobial peptide"/>
    <property type="evidence" value="ECO:0007669"/>
    <property type="project" value="TreeGrafter"/>
</dbReference>
<dbReference type="PROSITE" id="PS51257">
    <property type="entry name" value="PROKAR_LIPOPROTEIN"/>
    <property type="match status" value="1"/>
</dbReference>
<dbReference type="GO" id="GO:0070098">
    <property type="term" value="P:chemokine-mediated signaling pathway"/>
    <property type="evidence" value="ECO:0007669"/>
    <property type="project" value="TreeGrafter"/>
</dbReference>
<proteinExistence type="inferred from homology"/>
<keyword evidence="3 6" id="KW-0202">Cytokine</keyword>
<organism evidence="8 9">
    <name type="scientific">Aptenodytes forsteri</name>
    <name type="common">Emperor penguin</name>
    <dbReference type="NCBI Taxonomy" id="9233"/>
    <lineage>
        <taxon>Eukaryota</taxon>
        <taxon>Metazoa</taxon>
        <taxon>Chordata</taxon>
        <taxon>Craniata</taxon>
        <taxon>Vertebrata</taxon>
        <taxon>Euteleostomi</taxon>
        <taxon>Archelosauria</taxon>
        <taxon>Archosauria</taxon>
        <taxon>Dinosauria</taxon>
        <taxon>Saurischia</taxon>
        <taxon>Theropoda</taxon>
        <taxon>Coelurosauria</taxon>
        <taxon>Aves</taxon>
        <taxon>Neognathae</taxon>
        <taxon>Neoaves</taxon>
        <taxon>Aequornithes</taxon>
        <taxon>Sphenisciformes</taxon>
        <taxon>Spheniscidae</taxon>
        <taxon>Aptenodytes</taxon>
    </lineage>
</organism>
<evidence type="ECO:0000256" key="6">
    <source>
        <dbReference type="RuleBase" id="RU361150"/>
    </source>
</evidence>
<gene>
    <name evidence="8" type="ORF">AS27_05254</name>
</gene>
<dbReference type="SMART" id="SM00199">
    <property type="entry name" value="SCY"/>
    <property type="match status" value="1"/>
</dbReference>
<keyword evidence="9" id="KW-1185">Reference proteome</keyword>
<evidence type="ECO:0000256" key="5">
    <source>
        <dbReference type="ARBA" id="ARBA00023157"/>
    </source>
</evidence>
<dbReference type="PANTHER" id="PTHR12015">
    <property type="entry name" value="SMALL INDUCIBLE CYTOKINE A"/>
    <property type="match status" value="1"/>
</dbReference>
<dbReference type="FunFam" id="2.40.50.40:FF:000002">
    <property type="entry name" value="C-C motif chemokine"/>
    <property type="match status" value="1"/>
</dbReference>
<dbReference type="Gene3D" id="2.40.50.40">
    <property type="match status" value="1"/>
</dbReference>
<dbReference type="GO" id="GO:0048020">
    <property type="term" value="F:CCR chemokine receptor binding"/>
    <property type="evidence" value="ECO:0007669"/>
    <property type="project" value="TreeGrafter"/>
</dbReference>
<evidence type="ECO:0000256" key="4">
    <source>
        <dbReference type="ARBA" id="ARBA00022729"/>
    </source>
</evidence>
<sequence length="90" mass="9930">MKVSAALFALLLIAASCSQTFSGPVGSDLPVCCFSYTHHKLPQRLILRYYSTSTSCTLPAIVFITKKGRQVCANPSDTWVQSYLQNLKQN</sequence>
<keyword evidence="4 6" id="KW-0732">Signal</keyword>
<dbReference type="AlphaFoldDB" id="A0A087QWH9"/>
<keyword evidence="6" id="KW-0964">Secreted</keyword>
<dbReference type="STRING" id="9233.A0A087QWH9"/>
<dbReference type="GO" id="GO:0030335">
    <property type="term" value="P:positive regulation of cell migration"/>
    <property type="evidence" value="ECO:0007669"/>
    <property type="project" value="TreeGrafter"/>
</dbReference>
<comment type="subcellular location">
    <subcellularLocation>
        <location evidence="6">Secreted</location>
    </subcellularLocation>
</comment>
<protein>
    <recommendedName>
        <fullName evidence="6">C-C motif chemokine</fullName>
    </recommendedName>
</protein>
<accession>A0A087QWH9</accession>
<dbReference type="InterPro" id="IPR036048">
    <property type="entry name" value="Interleukin_8-like_sf"/>
</dbReference>
<evidence type="ECO:0000256" key="2">
    <source>
        <dbReference type="ARBA" id="ARBA00022500"/>
    </source>
</evidence>
<dbReference type="OrthoDB" id="9447832at2759"/>
<feature type="domain" description="Chemokine interleukin-8-like" evidence="7">
    <location>
        <begin position="28"/>
        <end position="87"/>
    </location>
</feature>
<dbReference type="KEGG" id="afor:103896521"/>
<evidence type="ECO:0000256" key="1">
    <source>
        <dbReference type="ARBA" id="ARBA00010868"/>
    </source>
</evidence>